<comment type="caution">
    <text evidence="9">Lacks conserved residue(s) required for the propagation of feature annotation.</text>
</comment>
<dbReference type="InterPro" id="IPR019756">
    <property type="entry name" value="Pept_S26A_signal_pept_1_Ser-AS"/>
</dbReference>
<feature type="domain" description="Peptidase S26" evidence="10">
    <location>
        <begin position="73"/>
        <end position="283"/>
    </location>
</feature>
<evidence type="ECO:0000256" key="6">
    <source>
        <dbReference type="ARBA" id="ARBA00022801"/>
    </source>
</evidence>
<comment type="caution">
    <text evidence="11">The sequence shown here is derived from an EMBL/GenBank/DDBJ whole genome shotgun (WGS) entry which is preliminary data.</text>
</comment>
<reference evidence="12" key="1">
    <citation type="submission" date="2017-05" db="EMBL/GenBank/DDBJ databases">
        <title>Improved OligoMM genomes.</title>
        <authorList>
            <person name="Garzetti D."/>
        </authorList>
    </citation>
    <scope>NUCLEOTIDE SEQUENCE [LARGE SCALE GENOMIC DNA]</scope>
    <source>
        <strain evidence="12">YL45</strain>
    </source>
</reference>
<dbReference type="NCBIfam" id="TIGR02227">
    <property type="entry name" value="sigpep_I_bact"/>
    <property type="match status" value="1"/>
</dbReference>
<dbReference type="CDD" id="cd06530">
    <property type="entry name" value="S26_SPase_I"/>
    <property type="match status" value="1"/>
</dbReference>
<dbReference type="PROSITE" id="PS00761">
    <property type="entry name" value="SPASE_I_3"/>
    <property type="match status" value="1"/>
</dbReference>
<protein>
    <recommendedName>
        <fullName evidence="4 8">Signal peptidase I</fullName>
        <ecNumber evidence="3 8">3.4.21.89</ecNumber>
    </recommendedName>
</protein>
<organism evidence="11 12">
    <name type="scientific">Turicimonas muris</name>
    <dbReference type="NCBI Taxonomy" id="1796652"/>
    <lineage>
        <taxon>Bacteria</taxon>
        <taxon>Pseudomonadati</taxon>
        <taxon>Pseudomonadota</taxon>
        <taxon>Betaproteobacteria</taxon>
        <taxon>Burkholderiales</taxon>
        <taxon>Sutterellaceae</taxon>
        <taxon>Turicimonas</taxon>
    </lineage>
</organism>
<dbReference type="GeneID" id="78363507"/>
<proteinExistence type="inferred from homology"/>
<dbReference type="SUPFAM" id="SSF51306">
    <property type="entry name" value="LexA/Signal peptidase"/>
    <property type="match status" value="1"/>
</dbReference>
<dbReference type="GO" id="GO:0004252">
    <property type="term" value="F:serine-type endopeptidase activity"/>
    <property type="evidence" value="ECO:0007669"/>
    <property type="project" value="InterPro"/>
</dbReference>
<dbReference type="Proteomes" id="UP000214610">
    <property type="component" value="Unassembled WGS sequence"/>
</dbReference>
<evidence type="ECO:0000256" key="7">
    <source>
        <dbReference type="PIRSR" id="PIRSR600223-1"/>
    </source>
</evidence>
<name>A0A227KS16_9BURK</name>
<dbReference type="InterPro" id="IPR019757">
    <property type="entry name" value="Pept_S26A_signal_pept_1_Lys-AS"/>
</dbReference>
<feature type="transmembrane region" description="Helical" evidence="8">
    <location>
        <begin position="6"/>
        <end position="26"/>
    </location>
</feature>
<dbReference type="RefSeq" id="WP_066591555.1">
    <property type="nucleotide sequence ID" value="NZ_CAJTBZ010000022.1"/>
</dbReference>
<comment type="catalytic activity">
    <reaction evidence="1 8">
        <text>Cleavage of hydrophobic, N-terminal signal or leader sequences from secreted and periplasmic proteins.</text>
        <dbReference type="EC" id="3.4.21.89"/>
    </reaction>
</comment>
<accession>A0A227KS16</accession>
<dbReference type="InterPro" id="IPR036286">
    <property type="entry name" value="LexA/Signal_pep-like_sf"/>
</dbReference>
<dbReference type="GO" id="GO:0006465">
    <property type="term" value="P:signal peptide processing"/>
    <property type="evidence" value="ECO:0007669"/>
    <property type="project" value="InterPro"/>
</dbReference>
<sequence length="296" mass="33687">MNFALILFVLTVVTGCFWLLDVFVLAPTRKKEAQDELRAFDADNAEALRRGEKTVEAARNAILIRAKERPRWLEYTAGFFPIIFFIFVLRSFLFEPFRIPSGSMMPTLETGDMILVNKYTYGLRIPVLNTKILDVGEPQRGDVVVFKYPPNPDIDYIKRVVGLPGDKISYINKKLEVNGVPVPLKDDGTYFDEHKMQELIQSEEKLGETTHKILTDKYTPSGAYALPTHTDPKACEYVPGGLVCTVPKDKYFVLGDNRDNSEDSRYWGFVPEKNLVGKAFIVWLNVSKPSRIGFFD</sequence>
<dbReference type="PROSITE" id="PS00760">
    <property type="entry name" value="SPASE_I_2"/>
    <property type="match status" value="1"/>
</dbReference>
<evidence type="ECO:0000256" key="8">
    <source>
        <dbReference type="RuleBase" id="RU003993"/>
    </source>
</evidence>
<keyword evidence="6 8" id="KW-0378">Hydrolase</keyword>
<comment type="subcellular location">
    <subcellularLocation>
        <location evidence="9">Membrane</location>
        <topology evidence="9">Single-pass type II membrane protein</topology>
    </subcellularLocation>
</comment>
<dbReference type="InterPro" id="IPR019533">
    <property type="entry name" value="Peptidase_S26"/>
</dbReference>
<dbReference type="GO" id="GO:0009003">
    <property type="term" value="F:signal peptidase activity"/>
    <property type="evidence" value="ECO:0007669"/>
    <property type="project" value="UniProtKB-EC"/>
</dbReference>
<dbReference type="AlphaFoldDB" id="A0A227KS16"/>
<dbReference type="Gene3D" id="2.10.109.10">
    <property type="entry name" value="Umud Fragment, subunit A"/>
    <property type="match status" value="1"/>
</dbReference>
<dbReference type="PANTHER" id="PTHR43390">
    <property type="entry name" value="SIGNAL PEPTIDASE I"/>
    <property type="match status" value="1"/>
</dbReference>
<keyword evidence="8" id="KW-1133">Transmembrane helix</keyword>
<dbReference type="InterPro" id="IPR000223">
    <property type="entry name" value="Pept_S26A_signal_pept_1"/>
</dbReference>
<evidence type="ECO:0000256" key="9">
    <source>
        <dbReference type="RuleBase" id="RU362042"/>
    </source>
</evidence>
<evidence type="ECO:0000256" key="2">
    <source>
        <dbReference type="ARBA" id="ARBA00009370"/>
    </source>
</evidence>
<keyword evidence="8" id="KW-0472">Membrane</keyword>
<keyword evidence="5 8" id="KW-0645">Protease</keyword>
<dbReference type="PROSITE" id="PS00501">
    <property type="entry name" value="SPASE_I_1"/>
    <property type="match status" value="1"/>
</dbReference>
<gene>
    <name evidence="11" type="ORF">ADH67_03135</name>
</gene>
<feature type="active site" evidence="7">
    <location>
        <position position="103"/>
    </location>
</feature>
<feature type="active site" evidence="7">
    <location>
        <position position="158"/>
    </location>
</feature>
<dbReference type="EMBL" id="NHMP01000001">
    <property type="protein sequence ID" value="OXE51302.1"/>
    <property type="molecule type" value="Genomic_DNA"/>
</dbReference>
<keyword evidence="12" id="KW-1185">Reference proteome</keyword>
<dbReference type="PANTHER" id="PTHR43390:SF1">
    <property type="entry name" value="CHLOROPLAST PROCESSING PEPTIDASE"/>
    <property type="match status" value="1"/>
</dbReference>
<feature type="transmembrane region" description="Helical" evidence="8">
    <location>
        <begin position="72"/>
        <end position="93"/>
    </location>
</feature>
<dbReference type="PRINTS" id="PR00727">
    <property type="entry name" value="LEADERPTASE"/>
</dbReference>
<dbReference type="GO" id="GO:0016020">
    <property type="term" value="C:membrane"/>
    <property type="evidence" value="ECO:0007669"/>
    <property type="project" value="UniProtKB-SubCell"/>
</dbReference>
<dbReference type="EC" id="3.4.21.89" evidence="3 8"/>
<evidence type="ECO:0000313" key="12">
    <source>
        <dbReference type="Proteomes" id="UP000214610"/>
    </source>
</evidence>
<dbReference type="InterPro" id="IPR019758">
    <property type="entry name" value="Pept_S26A_signal_pept_1_CS"/>
</dbReference>
<dbReference type="Pfam" id="PF10502">
    <property type="entry name" value="Peptidase_S26"/>
    <property type="match status" value="1"/>
</dbReference>
<evidence type="ECO:0000256" key="1">
    <source>
        <dbReference type="ARBA" id="ARBA00000677"/>
    </source>
</evidence>
<evidence type="ECO:0000259" key="10">
    <source>
        <dbReference type="Pfam" id="PF10502"/>
    </source>
</evidence>
<evidence type="ECO:0000256" key="3">
    <source>
        <dbReference type="ARBA" id="ARBA00013208"/>
    </source>
</evidence>
<evidence type="ECO:0000313" key="11">
    <source>
        <dbReference type="EMBL" id="OXE51302.1"/>
    </source>
</evidence>
<evidence type="ECO:0000256" key="4">
    <source>
        <dbReference type="ARBA" id="ARBA00019232"/>
    </source>
</evidence>
<keyword evidence="8" id="KW-0812">Transmembrane</keyword>
<comment type="similarity">
    <text evidence="2 9">Belongs to the peptidase S26 family.</text>
</comment>
<evidence type="ECO:0000256" key="5">
    <source>
        <dbReference type="ARBA" id="ARBA00022670"/>
    </source>
</evidence>